<dbReference type="RefSeq" id="WP_091101527.1">
    <property type="nucleotide sequence ID" value="NZ_FNXE01000043.1"/>
</dbReference>
<dbReference type="Proteomes" id="UP000199634">
    <property type="component" value="Unassembled WGS sequence"/>
</dbReference>
<sequence>MKTKIKVFRAIHNLTQAELAEKLGVTRQTINAIEAGKYAPSVELALKMSELFGVTVNEIFQLD</sequence>
<proteinExistence type="predicted"/>
<name>A0A1H6M710_9FLAO</name>
<organism evidence="3 4">
    <name type="scientific">Paenimyroides marinum</name>
    <dbReference type="NCBI Taxonomy" id="1159016"/>
    <lineage>
        <taxon>Bacteria</taxon>
        <taxon>Pseudomonadati</taxon>
        <taxon>Bacteroidota</taxon>
        <taxon>Flavobacteriia</taxon>
        <taxon>Flavobacteriales</taxon>
        <taxon>Flavobacteriaceae</taxon>
        <taxon>Paenimyroides</taxon>
    </lineage>
</organism>
<dbReference type="PROSITE" id="PS50943">
    <property type="entry name" value="HTH_CROC1"/>
    <property type="match status" value="1"/>
</dbReference>
<dbReference type="GO" id="GO:0003677">
    <property type="term" value="F:DNA binding"/>
    <property type="evidence" value="ECO:0007669"/>
    <property type="project" value="UniProtKB-KW"/>
</dbReference>
<dbReference type="PANTHER" id="PTHR46558:SF4">
    <property type="entry name" value="DNA-BIDING PHAGE PROTEIN"/>
    <property type="match status" value="1"/>
</dbReference>
<feature type="domain" description="HTH cro/C1-type" evidence="2">
    <location>
        <begin position="5"/>
        <end position="59"/>
    </location>
</feature>
<reference evidence="3 4" key="1">
    <citation type="submission" date="2016-10" db="EMBL/GenBank/DDBJ databases">
        <authorList>
            <person name="de Groot N.N."/>
        </authorList>
    </citation>
    <scope>NUCLEOTIDE SEQUENCE [LARGE SCALE GENOMIC DNA]</scope>
    <source>
        <strain evidence="3 4">CGMCC 1.10825</strain>
    </source>
</reference>
<dbReference type="CDD" id="cd00093">
    <property type="entry name" value="HTH_XRE"/>
    <property type="match status" value="1"/>
</dbReference>
<evidence type="ECO:0000313" key="4">
    <source>
        <dbReference type="Proteomes" id="UP000199634"/>
    </source>
</evidence>
<keyword evidence="4" id="KW-1185">Reference proteome</keyword>
<dbReference type="SMART" id="SM00530">
    <property type="entry name" value="HTH_XRE"/>
    <property type="match status" value="1"/>
</dbReference>
<dbReference type="Gene3D" id="1.10.260.40">
    <property type="entry name" value="lambda repressor-like DNA-binding domains"/>
    <property type="match status" value="1"/>
</dbReference>
<dbReference type="InterPro" id="IPR010982">
    <property type="entry name" value="Lambda_DNA-bd_dom_sf"/>
</dbReference>
<dbReference type="SUPFAM" id="SSF47413">
    <property type="entry name" value="lambda repressor-like DNA-binding domains"/>
    <property type="match status" value="1"/>
</dbReference>
<evidence type="ECO:0000256" key="1">
    <source>
        <dbReference type="ARBA" id="ARBA00023125"/>
    </source>
</evidence>
<accession>A0A1H6M710</accession>
<dbReference type="PANTHER" id="PTHR46558">
    <property type="entry name" value="TRACRIPTIONAL REGULATORY PROTEIN-RELATED-RELATED"/>
    <property type="match status" value="1"/>
</dbReference>
<evidence type="ECO:0000259" key="2">
    <source>
        <dbReference type="PROSITE" id="PS50943"/>
    </source>
</evidence>
<gene>
    <name evidence="3" type="ORF">SAMN02927937_02472</name>
</gene>
<dbReference type="Pfam" id="PF01381">
    <property type="entry name" value="HTH_3"/>
    <property type="match status" value="1"/>
</dbReference>
<protein>
    <submittedName>
        <fullName evidence="3">Putative transcriptional regulator</fullName>
    </submittedName>
</protein>
<dbReference type="InterPro" id="IPR001387">
    <property type="entry name" value="Cro/C1-type_HTH"/>
</dbReference>
<dbReference type="EMBL" id="FNXE01000043">
    <property type="protein sequence ID" value="SEH97164.1"/>
    <property type="molecule type" value="Genomic_DNA"/>
</dbReference>
<dbReference type="AlphaFoldDB" id="A0A1H6M710"/>
<dbReference type="STRING" id="1159016.SAMN02927937_02472"/>
<dbReference type="OrthoDB" id="1357763at2"/>
<keyword evidence="1" id="KW-0238">DNA-binding</keyword>
<evidence type="ECO:0000313" key="3">
    <source>
        <dbReference type="EMBL" id="SEH97164.1"/>
    </source>
</evidence>